<dbReference type="Pfam" id="PF00350">
    <property type="entry name" value="Dynamin_N"/>
    <property type="match status" value="1"/>
</dbReference>
<dbReference type="EMBL" id="JAAXKZ010000070">
    <property type="protein sequence ID" value="NMH93479.1"/>
    <property type="molecule type" value="Genomic_DNA"/>
</dbReference>
<feature type="region of interest" description="Disordered" evidence="1">
    <location>
        <begin position="595"/>
        <end position="618"/>
    </location>
</feature>
<dbReference type="InterPro" id="IPR045063">
    <property type="entry name" value="Dynamin_N"/>
</dbReference>
<proteinExistence type="predicted"/>
<reference evidence="4 5" key="1">
    <citation type="submission" date="2020-04" db="EMBL/GenBank/DDBJ databases">
        <authorList>
            <person name="Klaysubun C."/>
            <person name="Duangmal K."/>
            <person name="Lipun K."/>
        </authorList>
    </citation>
    <scope>NUCLEOTIDE SEQUENCE [LARGE SCALE GENOMIC DNA]</scope>
    <source>
        <strain evidence="4 5">DSM 45300</strain>
    </source>
</reference>
<evidence type="ECO:0000313" key="4">
    <source>
        <dbReference type="EMBL" id="NMH93479.1"/>
    </source>
</evidence>
<dbReference type="InterPro" id="IPR051943">
    <property type="entry name" value="TRAFAC_Dynamin-like_GTPase"/>
</dbReference>
<feature type="transmembrane region" description="Helical" evidence="2">
    <location>
        <begin position="461"/>
        <end position="489"/>
    </location>
</feature>
<evidence type="ECO:0000256" key="1">
    <source>
        <dbReference type="SAM" id="MobiDB-lite"/>
    </source>
</evidence>
<keyword evidence="2" id="KW-1133">Transmembrane helix</keyword>
<evidence type="ECO:0000259" key="3">
    <source>
        <dbReference type="Pfam" id="PF00350"/>
    </source>
</evidence>
<sequence length="618" mass="64933">MSATVESVAGLVAVVGEAARSAGRTDLAERLARAEARLRTPERQVLVMGDYKQGKSSLVNALVGAEVCPVDDDIATSVPCILLHGDKVAAALAVDGGETAEGRPALRPVRLAEAQRVAAGGAADGVRWVQIALPRALLQQGIAVVDTPGSGGIGSPAAALALAMAERSSVVVAVTDATQELTAGELQFLRRAADTGAHVLLALTKTDLTRHWRRIAEINRRHLDEAGLAGMPVIPTSATLRRLALKRDDRELNARSGYAALTRELRGRIASTDPAAQALVEAEDVLDQLVEHCRAERAALRSPEAAARVATELAEARHRADQLRRGTARWQQVLGDGIGALTSDAEYDVRTRLRAVLKETEDAVDAGDPAETWDEIREQLGRRVVEELAAHRTLLQERAAAVARSVAEHFAARGAVLEVGIGDVGARPAGDPALASADLELSRAGIGGKALTALKGATSSVMMFGLLGSLIGFAAVNPVTVVAGIGMGAKALRDESKRQLAQRRATARTAARKLVDELTLAETKLTRDAVRGLHLELRDGFTARAEELQASLDAAVKAAQKAGTTVQTDRDARAAEIDATLRRLTALRADVGSTRTALAAAPPRRTAAEARTTTGVTP</sequence>
<dbReference type="RefSeq" id="WP_169414180.1">
    <property type="nucleotide sequence ID" value="NZ_JAAXKZ010000070.1"/>
</dbReference>
<evidence type="ECO:0000256" key="2">
    <source>
        <dbReference type="SAM" id="Phobius"/>
    </source>
</evidence>
<protein>
    <recommendedName>
        <fullName evidence="3">Dynamin N-terminal domain-containing protein</fullName>
    </recommendedName>
</protein>
<keyword evidence="5" id="KW-1185">Reference proteome</keyword>
<name>A0A848DLR1_9PSEU</name>
<keyword evidence="2" id="KW-0472">Membrane</keyword>
<accession>A0A848DLR1</accession>
<feature type="domain" description="Dynamin N-terminal" evidence="3">
    <location>
        <begin position="45"/>
        <end position="196"/>
    </location>
</feature>
<gene>
    <name evidence="4" type="ORF">HF519_18245</name>
</gene>
<dbReference type="AlphaFoldDB" id="A0A848DLR1"/>
<dbReference type="Proteomes" id="UP000586918">
    <property type="component" value="Unassembled WGS sequence"/>
</dbReference>
<dbReference type="PANTHER" id="PTHR43681:SF1">
    <property type="entry name" value="SARCALUMENIN"/>
    <property type="match status" value="1"/>
</dbReference>
<dbReference type="Gene3D" id="3.40.50.300">
    <property type="entry name" value="P-loop containing nucleotide triphosphate hydrolases"/>
    <property type="match status" value="1"/>
</dbReference>
<evidence type="ECO:0000313" key="5">
    <source>
        <dbReference type="Proteomes" id="UP000586918"/>
    </source>
</evidence>
<comment type="caution">
    <text evidence="4">The sequence shown here is derived from an EMBL/GenBank/DDBJ whole genome shotgun (WGS) entry which is preliminary data.</text>
</comment>
<keyword evidence="2" id="KW-0812">Transmembrane</keyword>
<dbReference type="PANTHER" id="PTHR43681">
    <property type="entry name" value="TRANSMEMBRANE GTPASE FZO"/>
    <property type="match status" value="1"/>
</dbReference>
<dbReference type="SUPFAM" id="SSF52540">
    <property type="entry name" value="P-loop containing nucleoside triphosphate hydrolases"/>
    <property type="match status" value="1"/>
</dbReference>
<organism evidence="4 5">
    <name type="scientific">Pseudonocardia bannensis</name>
    <dbReference type="NCBI Taxonomy" id="630973"/>
    <lineage>
        <taxon>Bacteria</taxon>
        <taxon>Bacillati</taxon>
        <taxon>Actinomycetota</taxon>
        <taxon>Actinomycetes</taxon>
        <taxon>Pseudonocardiales</taxon>
        <taxon>Pseudonocardiaceae</taxon>
        <taxon>Pseudonocardia</taxon>
    </lineage>
</organism>
<dbReference type="InterPro" id="IPR027417">
    <property type="entry name" value="P-loop_NTPase"/>
</dbReference>